<keyword evidence="1" id="KW-0031">Aminopeptidase</keyword>
<evidence type="ECO:0000313" key="2">
    <source>
        <dbReference type="Proteomes" id="UP001183582"/>
    </source>
</evidence>
<proteinExistence type="predicted"/>
<reference evidence="1 2" key="1">
    <citation type="submission" date="2021-06" db="EMBL/GenBank/DDBJ databases">
        <title>Genome-based taxonomic framework of Microbacterium strains isolated from marine environment, the description of four new species and reclassification of four preexisting species.</title>
        <authorList>
            <person name="Lee S.D."/>
            <person name="Kim S.-M."/>
            <person name="Byeon Y.-S."/>
            <person name="Yang H.L."/>
            <person name="Kim I.S."/>
        </authorList>
    </citation>
    <scope>NUCLEOTIDE SEQUENCE [LARGE SCALE GENOMIC DNA]</scope>
    <source>
        <strain evidence="1 2">KACC 20514</strain>
    </source>
</reference>
<name>A0AAJ2LX26_9MICO</name>
<comment type="caution">
    <text evidence="1">The sequence shown here is derived from an EMBL/GenBank/DDBJ whole genome shotgun (WGS) entry which is preliminary data.</text>
</comment>
<protein>
    <submittedName>
        <fullName evidence="1">Aminopeptidase P family N-terminal domain-containing protein</fullName>
    </submittedName>
</protein>
<evidence type="ECO:0000313" key="1">
    <source>
        <dbReference type="EMBL" id="MDS0246985.1"/>
    </source>
</evidence>
<dbReference type="GeneID" id="301459648"/>
<dbReference type="GO" id="GO:0004177">
    <property type="term" value="F:aminopeptidase activity"/>
    <property type="evidence" value="ECO:0007669"/>
    <property type="project" value="UniProtKB-KW"/>
</dbReference>
<sequence>MARFAHVPLPAFGLGVNPEETTVDEYRQRIAQARVLLAEHGLDALVVYGDREYFGDFYHLVGIDTRFEEGILVLTADASTVILGNENFGRPSRELGHSIVLWQELSPAGQRRDKASTLESLLRDAGVVAGATVGVNGQKRLSSPFFESGAAQFSAPAYLVDTLRALVSGGEVRDAKDLFTHPDFGLRSVATVHDINRFEFGASVLSLSVLRAMQGITPGVMADELADGYFSRGVSETVHRMLNFADRVGLGSPRPIAARLGDKFQLAQGIQGGLTARVGVVAANEGDLQPAQAELFNALTLNYFDVVSGWHENVRVGADTADVFDVVDGIRDDAVWQFALNPGHHLHYEEWSYSTFWKDDHHILRSGAMLQCDVIPVTGRADVEVGIEDGLVLADAALRDEIADVYPELWGRIQARRAFLRDEVGVTLDESLLPLSNTPLWHTPYVLDGTRNLTR</sequence>
<dbReference type="Gene3D" id="3.40.350.10">
    <property type="entry name" value="Creatinase/prolidase N-terminal domain"/>
    <property type="match status" value="1"/>
</dbReference>
<dbReference type="AlphaFoldDB" id="A0AAJ2LX26"/>
<organism evidence="1 2">
    <name type="scientific">Microbacterium aurantiacum</name>
    <dbReference type="NCBI Taxonomy" id="162393"/>
    <lineage>
        <taxon>Bacteria</taxon>
        <taxon>Bacillati</taxon>
        <taxon>Actinomycetota</taxon>
        <taxon>Actinomycetes</taxon>
        <taxon>Micrococcales</taxon>
        <taxon>Microbacteriaceae</taxon>
        <taxon>Microbacterium</taxon>
    </lineage>
</organism>
<dbReference type="InterPro" id="IPR029149">
    <property type="entry name" value="Creatin/AminoP/Spt16_N"/>
</dbReference>
<dbReference type="Proteomes" id="UP001183582">
    <property type="component" value="Unassembled WGS sequence"/>
</dbReference>
<keyword evidence="1" id="KW-0378">Hydrolase</keyword>
<dbReference type="EMBL" id="JAHWXH010000005">
    <property type="protein sequence ID" value="MDS0246985.1"/>
    <property type="molecule type" value="Genomic_DNA"/>
</dbReference>
<accession>A0AAJ2LX26</accession>
<gene>
    <name evidence="1" type="ORF">KZC50_15410</name>
</gene>
<dbReference type="RefSeq" id="WP_310892261.1">
    <property type="nucleotide sequence ID" value="NZ_BAAAGR010000008.1"/>
</dbReference>
<keyword evidence="1" id="KW-0645">Protease</keyword>
<dbReference type="SUPFAM" id="SSF53092">
    <property type="entry name" value="Creatinase/prolidase N-terminal domain"/>
    <property type="match status" value="1"/>
</dbReference>